<dbReference type="Gene3D" id="3.90.190.20">
    <property type="entry name" value="Mur ligase, C-terminal domain"/>
    <property type="match status" value="1"/>
</dbReference>
<evidence type="ECO:0008006" key="2">
    <source>
        <dbReference type="Google" id="ProtNLM"/>
    </source>
</evidence>
<organism evidence="1">
    <name type="scientific">bioreactor metagenome</name>
    <dbReference type="NCBI Taxonomy" id="1076179"/>
    <lineage>
        <taxon>unclassified sequences</taxon>
        <taxon>metagenomes</taxon>
        <taxon>ecological metagenomes</taxon>
    </lineage>
</organism>
<dbReference type="EMBL" id="VSSQ01145735">
    <property type="protein sequence ID" value="MPN64609.1"/>
    <property type="molecule type" value="Genomic_DNA"/>
</dbReference>
<comment type="caution">
    <text evidence="1">The sequence shown here is derived from an EMBL/GenBank/DDBJ whole genome shotgun (WGS) entry which is preliminary data.</text>
</comment>
<dbReference type="GO" id="GO:0016881">
    <property type="term" value="F:acid-amino acid ligase activity"/>
    <property type="evidence" value="ECO:0007669"/>
    <property type="project" value="InterPro"/>
</dbReference>
<dbReference type="InterPro" id="IPR036615">
    <property type="entry name" value="Mur_ligase_C_dom_sf"/>
</dbReference>
<protein>
    <recommendedName>
        <fullName evidence="2">UDP-N-acetylmuramoyl-tripeptide--D-alanyl-D-alanine ligase</fullName>
    </recommendedName>
</protein>
<name>A0A645JPC8_9ZZZZ</name>
<dbReference type="SUPFAM" id="SSF53244">
    <property type="entry name" value="MurD-like peptide ligases, peptide-binding domain"/>
    <property type="match status" value="1"/>
</dbReference>
<dbReference type="AlphaFoldDB" id="A0A645JPC8"/>
<gene>
    <name evidence="1" type="ORF">SDC9_212385</name>
</gene>
<evidence type="ECO:0000313" key="1">
    <source>
        <dbReference type="EMBL" id="MPN64609.1"/>
    </source>
</evidence>
<proteinExistence type="predicted"/>
<sequence>MACGPLSEHTINGADKAGMERCCHYDSKERLARELIKAVRPGDVIWFKASRGMRLEDVIQTLYGKGENA</sequence>
<reference evidence="1" key="1">
    <citation type="submission" date="2019-08" db="EMBL/GenBank/DDBJ databases">
        <authorList>
            <person name="Kucharzyk K."/>
            <person name="Murdoch R.W."/>
            <person name="Higgins S."/>
            <person name="Loffler F."/>
        </authorList>
    </citation>
    <scope>NUCLEOTIDE SEQUENCE</scope>
</reference>
<accession>A0A645JPC8</accession>